<evidence type="ECO:0000313" key="2">
    <source>
        <dbReference type="Proteomes" id="UP000708208"/>
    </source>
</evidence>
<dbReference type="AlphaFoldDB" id="A0A8J2KFK9"/>
<reference evidence="1" key="1">
    <citation type="submission" date="2021-06" db="EMBL/GenBank/DDBJ databases">
        <authorList>
            <person name="Hodson N. C."/>
            <person name="Mongue J. A."/>
            <person name="Jaron S. K."/>
        </authorList>
    </citation>
    <scope>NUCLEOTIDE SEQUENCE</scope>
</reference>
<evidence type="ECO:0000313" key="1">
    <source>
        <dbReference type="EMBL" id="CAG7725470.1"/>
    </source>
</evidence>
<gene>
    <name evidence="1" type="ORF">AFUS01_LOCUS14425</name>
</gene>
<keyword evidence="2" id="KW-1185">Reference proteome</keyword>
<dbReference type="Proteomes" id="UP000708208">
    <property type="component" value="Unassembled WGS sequence"/>
</dbReference>
<accession>A0A8J2KFK9</accession>
<comment type="caution">
    <text evidence="1">The sequence shown here is derived from an EMBL/GenBank/DDBJ whole genome shotgun (WGS) entry which is preliminary data.</text>
</comment>
<name>A0A8J2KFK9_9HEXA</name>
<sequence>MQYLAYLAECWVNHFLVAPELNLFGVSFQVAKKVCNELEPKVNYGMKIENWLSGLQGSKAYSSQEGKGIWKIGCSNKASSDGKSRKGENDCYDPCANVAPQNQSPLDKKENILDGKKECPNNGESLASLYYGNYYQCSNSRGGIILK</sequence>
<protein>
    <submittedName>
        <fullName evidence="1">Uncharacterized protein</fullName>
    </submittedName>
</protein>
<organism evidence="1 2">
    <name type="scientific">Allacma fusca</name>
    <dbReference type="NCBI Taxonomy" id="39272"/>
    <lineage>
        <taxon>Eukaryota</taxon>
        <taxon>Metazoa</taxon>
        <taxon>Ecdysozoa</taxon>
        <taxon>Arthropoda</taxon>
        <taxon>Hexapoda</taxon>
        <taxon>Collembola</taxon>
        <taxon>Symphypleona</taxon>
        <taxon>Sminthuridae</taxon>
        <taxon>Allacma</taxon>
    </lineage>
</organism>
<proteinExistence type="predicted"/>
<dbReference type="EMBL" id="CAJVCH010122483">
    <property type="protein sequence ID" value="CAG7725470.1"/>
    <property type="molecule type" value="Genomic_DNA"/>
</dbReference>